<dbReference type="SUPFAM" id="SSF53613">
    <property type="entry name" value="Ribokinase-like"/>
    <property type="match status" value="1"/>
</dbReference>
<keyword evidence="2" id="KW-0813">Transport</keyword>
<dbReference type="SUPFAM" id="SSF49344">
    <property type="entry name" value="CBD9-like"/>
    <property type="match status" value="1"/>
</dbReference>
<keyword evidence="9" id="KW-0732">Signal</keyword>
<evidence type="ECO:0000256" key="9">
    <source>
        <dbReference type="SAM" id="SignalP"/>
    </source>
</evidence>
<evidence type="ECO:0000256" key="3">
    <source>
        <dbReference type="ARBA" id="ARBA00022692"/>
    </source>
</evidence>
<evidence type="ECO:0000256" key="1">
    <source>
        <dbReference type="ARBA" id="ARBA00004370"/>
    </source>
</evidence>
<name>A0A8A3PL09_9HELO</name>
<feature type="transmembrane region" description="Helical" evidence="8">
    <location>
        <begin position="386"/>
        <end position="408"/>
    </location>
</feature>
<dbReference type="InterPro" id="IPR029056">
    <property type="entry name" value="Ribokinase-like"/>
</dbReference>
<keyword evidence="4" id="KW-0249">Electron transport</keyword>
<evidence type="ECO:0000313" key="11">
    <source>
        <dbReference type="EMBL" id="QSZ36018.1"/>
    </source>
</evidence>
<feature type="transmembrane region" description="Helical" evidence="8">
    <location>
        <begin position="354"/>
        <end position="374"/>
    </location>
</feature>
<gene>
    <name evidence="11" type="ORF">DSL72_007142</name>
</gene>
<dbReference type="Proteomes" id="UP000672032">
    <property type="component" value="Chromosome 6"/>
</dbReference>
<feature type="transmembrane region" description="Helical" evidence="8">
    <location>
        <begin position="252"/>
        <end position="274"/>
    </location>
</feature>
<evidence type="ECO:0000256" key="5">
    <source>
        <dbReference type="ARBA" id="ARBA00022989"/>
    </source>
</evidence>
<dbReference type="OrthoDB" id="19261at2759"/>
<evidence type="ECO:0000313" key="12">
    <source>
        <dbReference type="Proteomes" id="UP000672032"/>
    </source>
</evidence>
<sequence length="636" mass="66822">MFLQPLFLSAILASSTIFAKPVTYCKGDVCFAVSVPASTASSGSGDIYMQISGPNTMSWIGLGQGSSMKGSNIFVIYADSTGTNVTLSPRLGVGETEPEADTSAKVTLLDGSGIANGKMVANIKCAWNGGSMSLTGSSSKWIWAYKAGSALSSNSVNANIAYHDQEGVASFNLQAAAGGENVNPFVATVSTSTSSGTSSGTSNTTTTGSDSTPSQISSGSSGATTGSVSTLGQTSYGASDASTGRSHSDRVLIAHAVLASLAYVILFPSGAIAIRTFSFPNLLWLHAGWMVAAYMMVLASLGMGVWIARSYDALGTTHAIIGIMVAVCLSIQPISGLTHHILYKRQGGRNVATFPHLWLGRAAITLGIINGWLGLKLADHTTNGKIAYVVVAVFMWALWMAAIVLATVKSRKLRGMDELREPTTEAAGHKASMEGYSSHAQILQYWAFSKLRGESSRDFLTTPGSGGRRPLVTLHLYQVFLPPSKTANNFVHITSPTSLTMGMGRVLVIAGSDSSGGALVSRHPLLPHFYPATDSLTVVSGIEADQKVIAAHGCYAMTATTALTVQNTQGVEDIHYVPAEFVGKLIDVSIRDVGVDVVKTGKVSFTCICPRNGKIMDINSLETDDITKACWLRGKR</sequence>
<feature type="domain" description="Cytochrome b561" evidence="10">
    <location>
        <begin position="217"/>
        <end position="414"/>
    </location>
</feature>
<keyword evidence="3 8" id="KW-0812">Transmembrane</keyword>
<proteinExistence type="predicted"/>
<dbReference type="CDD" id="cd08760">
    <property type="entry name" value="Cyt_b561_FRRS1_like"/>
    <property type="match status" value="1"/>
</dbReference>
<dbReference type="GO" id="GO:0016020">
    <property type="term" value="C:membrane"/>
    <property type="evidence" value="ECO:0007669"/>
    <property type="project" value="UniProtKB-SubCell"/>
</dbReference>
<dbReference type="Pfam" id="PF16010">
    <property type="entry name" value="CDH-cyt"/>
    <property type="match status" value="1"/>
</dbReference>
<keyword evidence="6 8" id="KW-0472">Membrane</keyword>
<protein>
    <recommendedName>
        <fullName evidence="10">Cytochrome b561 domain-containing protein</fullName>
    </recommendedName>
</protein>
<dbReference type="Gene3D" id="2.60.40.1210">
    <property type="entry name" value="Cellobiose dehydrogenase, cytochrome domain"/>
    <property type="match status" value="1"/>
</dbReference>
<dbReference type="SMART" id="SM00665">
    <property type="entry name" value="B561"/>
    <property type="match status" value="1"/>
</dbReference>
<feature type="chain" id="PRO_5032712430" description="Cytochrome b561 domain-containing protein" evidence="9">
    <location>
        <begin position="20"/>
        <end position="636"/>
    </location>
</feature>
<keyword evidence="5 8" id="KW-1133">Transmembrane helix</keyword>
<evidence type="ECO:0000256" key="7">
    <source>
        <dbReference type="SAM" id="MobiDB-lite"/>
    </source>
</evidence>
<evidence type="ECO:0000256" key="8">
    <source>
        <dbReference type="SAM" id="Phobius"/>
    </source>
</evidence>
<evidence type="ECO:0000256" key="6">
    <source>
        <dbReference type="ARBA" id="ARBA00023136"/>
    </source>
</evidence>
<keyword evidence="12" id="KW-1185">Reference proteome</keyword>
<feature type="signal peptide" evidence="9">
    <location>
        <begin position="1"/>
        <end position="19"/>
    </location>
</feature>
<feature type="transmembrane region" description="Helical" evidence="8">
    <location>
        <begin position="319"/>
        <end position="342"/>
    </location>
</feature>
<reference evidence="11" key="1">
    <citation type="submission" date="2020-10" db="EMBL/GenBank/DDBJ databases">
        <title>Genome Sequence of Monilinia vaccinii-corymbosi Sheds Light on Mummy Berry Disease Infection of Blueberry and Mating Type.</title>
        <authorList>
            <person name="Yow A.G."/>
            <person name="Zhang Y."/>
            <person name="Bansal K."/>
            <person name="Eacker S.M."/>
            <person name="Sullivan S."/>
            <person name="Liachko I."/>
            <person name="Cubeta M.A."/>
            <person name="Rollins J.A."/>
            <person name="Ashrafi H."/>
        </authorList>
    </citation>
    <scope>NUCLEOTIDE SEQUENCE</scope>
    <source>
        <strain evidence="11">RL-1</strain>
    </source>
</reference>
<comment type="subcellular location">
    <subcellularLocation>
        <location evidence="1">Membrane</location>
    </subcellularLocation>
</comment>
<dbReference type="InterPro" id="IPR015920">
    <property type="entry name" value="Cellobiose_DH-like_cyt"/>
</dbReference>
<dbReference type="PROSITE" id="PS50939">
    <property type="entry name" value="CYTOCHROME_B561"/>
    <property type="match status" value="1"/>
</dbReference>
<dbReference type="EMBL" id="CP063410">
    <property type="protein sequence ID" value="QSZ36018.1"/>
    <property type="molecule type" value="Genomic_DNA"/>
</dbReference>
<feature type="transmembrane region" description="Helical" evidence="8">
    <location>
        <begin position="283"/>
        <end position="307"/>
    </location>
</feature>
<dbReference type="CDD" id="cd09630">
    <property type="entry name" value="CDH_like_cytochrome"/>
    <property type="match status" value="1"/>
</dbReference>
<evidence type="ECO:0000256" key="4">
    <source>
        <dbReference type="ARBA" id="ARBA00022982"/>
    </source>
</evidence>
<dbReference type="InterPro" id="IPR005018">
    <property type="entry name" value="DOMON_domain"/>
</dbReference>
<accession>A0A8A3PL09</accession>
<evidence type="ECO:0000259" key="10">
    <source>
        <dbReference type="PROSITE" id="PS50939"/>
    </source>
</evidence>
<dbReference type="SMART" id="SM00664">
    <property type="entry name" value="DoH"/>
    <property type="match status" value="1"/>
</dbReference>
<feature type="region of interest" description="Disordered" evidence="7">
    <location>
        <begin position="190"/>
        <end position="228"/>
    </location>
</feature>
<dbReference type="InterPro" id="IPR006593">
    <property type="entry name" value="Cyt_b561/ferric_Rdtase_TM"/>
</dbReference>
<dbReference type="Pfam" id="PF08543">
    <property type="entry name" value="Phos_pyr_kin"/>
    <property type="match status" value="1"/>
</dbReference>
<evidence type="ECO:0000256" key="2">
    <source>
        <dbReference type="ARBA" id="ARBA00022448"/>
    </source>
</evidence>
<dbReference type="InterPro" id="IPR013749">
    <property type="entry name" value="PM/HMP-P_kinase-1"/>
</dbReference>
<dbReference type="PANTHER" id="PTHR47797:SF1">
    <property type="entry name" value="CYTOCHROME B561 DOMAIN-CONTAINING PROTEIN-RELATED"/>
    <property type="match status" value="1"/>
</dbReference>
<organism evidence="11 12">
    <name type="scientific">Monilinia vaccinii-corymbosi</name>
    <dbReference type="NCBI Taxonomy" id="61207"/>
    <lineage>
        <taxon>Eukaryota</taxon>
        <taxon>Fungi</taxon>
        <taxon>Dikarya</taxon>
        <taxon>Ascomycota</taxon>
        <taxon>Pezizomycotina</taxon>
        <taxon>Leotiomycetes</taxon>
        <taxon>Helotiales</taxon>
        <taxon>Sclerotiniaceae</taxon>
        <taxon>Monilinia</taxon>
    </lineage>
</organism>
<dbReference type="Gene3D" id="1.20.120.1770">
    <property type="match status" value="1"/>
</dbReference>
<dbReference type="PANTHER" id="PTHR47797">
    <property type="entry name" value="DEHYDROGENASE, PUTATIVE (AFU_ORTHOLOGUE AFUA_8G05805)-RELATED"/>
    <property type="match status" value="1"/>
</dbReference>
<dbReference type="AlphaFoldDB" id="A0A8A3PL09"/>
<dbReference type="Gene3D" id="3.40.1190.20">
    <property type="match status" value="1"/>
</dbReference>